<dbReference type="Gene3D" id="3.30.360.10">
    <property type="entry name" value="Dihydrodipicolinate Reductase, domain 2"/>
    <property type="match status" value="1"/>
</dbReference>
<dbReference type="Pfam" id="PF01408">
    <property type="entry name" value="GFO_IDH_MocA"/>
    <property type="match status" value="1"/>
</dbReference>
<dbReference type="InterPro" id="IPR036291">
    <property type="entry name" value="NAD(P)-bd_dom_sf"/>
</dbReference>
<accession>A0ABQ1FFX0</accession>
<protein>
    <submittedName>
        <fullName evidence="3">4,5-dihydroxyphthalate dehydrogenase</fullName>
    </submittedName>
</protein>
<evidence type="ECO:0000313" key="3">
    <source>
        <dbReference type="EMBL" id="GGA09596.1"/>
    </source>
</evidence>
<name>A0ABQ1FFX0_9BACL</name>
<evidence type="ECO:0000259" key="2">
    <source>
        <dbReference type="Pfam" id="PF22725"/>
    </source>
</evidence>
<dbReference type="PANTHER" id="PTHR43377:SF2">
    <property type="entry name" value="BINDING ROSSMANN FOLD OXIDOREDUCTASE, PUTATIVE (AFU_ORTHOLOGUE AFUA_4G00560)-RELATED"/>
    <property type="match status" value="1"/>
</dbReference>
<feature type="domain" description="GFO/IDH/MocA-like oxidoreductase" evidence="2">
    <location>
        <begin position="131"/>
        <end position="294"/>
    </location>
</feature>
<dbReference type="PANTHER" id="PTHR43377">
    <property type="entry name" value="BILIVERDIN REDUCTASE A"/>
    <property type="match status" value="1"/>
</dbReference>
<gene>
    <name evidence="3" type="ORF">GCM10008018_63940</name>
</gene>
<dbReference type="EMBL" id="BMHE01000058">
    <property type="protein sequence ID" value="GGA09596.1"/>
    <property type="molecule type" value="Genomic_DNA"/>
</dbReference>
<dbReference type="SUPFAM" id="SSF51735">
    <property type="entry name" value="NAD(P)-binding Rossmann-fold domains"/>
    <property type="match status" value="1"/>
</dbReference>
<dbReference type="SUPFAM" id="SSF55347">
    <property type="entry name" value="Glyceraldehyde-3-phosphate dehydrogenase-like, C-terminal domain"/>
    <property type="match status" value="1"/>
</dbReference>
<sequence>MKLGVIGYGNRIQDVITKIMKEDNACHIAAISDIRKHEIQQERLPQLMDTLFYDTPEEMMASTQLDGILIGTRCLLHTEMALKVLPTGIPLFLEKPVATTMQDLRRLKAGNDHYKSPVVVSFPLRVTSIVQWVKEIVDSGKIGTVEHVQAINNVPYGGVYFHNWYRDESLTGGLFLQKATHDFDYINHVLQMQPVSVCAMTSKQIFKGDKPAGLKCVDCTENRTCEESTAFAEPDIRDRWAYCSFAKDTGNEDSGSALIHYENGMHVSYSQNFFARKQAASRGARFLGYKGTVEFDFFTGSVKVFMHHTSRVETYEIDASQDHFGGDRMLASNFIELMQGRNTSISTLDDGLISALQCLKARKSAETRTFQTIDWS</sequence>
<evidence type="ECO:0000259" key="1">
    <source>
        <dbReference type="Pfam" id="PF01408"/>
    </source>
</evidence>
<comment type="caution">
    <text evidence="3">The sequence shown here is derived from an EMBL/GenBank/DDBJ whole genome shotgun (WGS) entry which is preliminary data.</text>
</comment>
<dbReference type="InterPro" id="IPR051450">
    <property type="entry name" value="Gfo/Idh/MocA_Oxidoreductases"/>
</dbReference>
<proteinExistence type="predicted"/>
<dbReference type="Gene3D" id="3.40.50.720">
    <property type="entry name" value="NAD(P)-binding Rossmann-like Domain"/>
    <property type="match status" value="1"/>
</dbReference>
<dbReference type="InterPro" id="IPR055170">
    <property type="entry name" value="GFO_IDH_MocA-like_dom"/>
</dbReference>
<dbReference type="RefSeq" id="WP_189019537.1">
    <property type="nucleotide sequence ID" value="NZ_BMHE01000058.1"/>
</dbReference>
<evidence type="ECO:0000313" key="4">
    <source>
        <dbReference type="Proteomes" id="UP000615455"/>
    </source>
</evidence>
<reference evidence="4" key="1">
    <citation type="journal article" date="2019" name="Int. J. Syst. Evol. Microbiol.">
        <title>The Global Catalogue of Microorganisms (GCM) 10K type strain sequencing project: providing services to taxonomists for standard genome sequencing and annotation.</title>
        <authorList>
            <consortium name="The Broad Institute Genomics Platform"/>
            <consortium name="The Broad Institute Genome Sequencing Center for Infectious Disease"/>
            <person name="Wu L."/>
            <person name="Ma J."/>
        </authorList>
    </citation>
    <scope>NUCLEOTIDE SEQUENCE [LARGE SCALE GENOMIC DNA]</scope>
    <source>
        <strain evidence="4">CGMCC 1.15043</strain>
    </source>
</reference>
<dbReference type="InterPro" id="IPR000683">
    <property type="entry name" value="Gfo/Idh/MocA-like_OxRdtase_N"/>
</dbReference>
<organism evidence="3 4">
    <name type="scientific">Paenibacillus marchantiophytorum</name>
    <dbReference type="NCBI Taxonomy" id="1619310"/>
    <lineage>
        <taxon>Bacteria</taxon>
        <taxon>Bacillati</taxon>
        <taxon>Bacillota</taxon>
        <taxon>Bacilli</taxon>
        <taxon>Bacillales</taxon>
        <taxon>Paenibacillaceae</taxon>
        <taxon>Paenibacillus</taxon>
    </lineage>
</organism>
<keyword evidence="4" id="KW-1185">Reference proteome</keyword>
<dbReference type="Proteomes" id="UP000615455">
    <property type="component" value="Unassembled WGS sequence"/>
</dbReference>
<dbReference type="Pfam" id="PF22725">
    <property type="entry name" value="GFO_IDH_MocA_C3"/>
    <property type="match status" value="1"/>
</dbReference>
<feature type="domain" description="Gfo/Idh/MocA-like oxidoreductase N-terminal" evidence="1">
    <location>
        <begin position="2"/>
        <end position="112"/>
    </location>
</feature>